<feature type="region of interest" description="Disordered" evidence="1">
    <location>
        <begin position="1"/>
        <end position="20"/>
    </location>
</feature>
<dbReference type="EMBL" id="GBRH01265294">
    <property type="protein sequence ID" value="JAD32601.1"/>
    <property type="molecule type" value="Transcribed_RNA"/>
</dbReference>
<organism evidence="2">
    <name type="scientific">Arundo donax</name>
    <name type="common">Giant reed</name>
    <name type="synonym">Donax arundinaceus</name>
    <dbReference type="NCBI Taxonomy" id="35708"/>
    <lineage>
        <taxon>Eukaryota</taxon>
        <taxon>Viridiplantae</taxon>
        <taxon>Streptophyta</taxon>
        <taxon>Embryophyta</taxon>
        <taxon>Tracheophyta</taxon>
        <taxon>Spermatophyta</taxon>
        <taxon>Magnoliopsida</taxon>
        <taxon>Liliopsida</taxon>
        <taxon>Poales</taxon>
        <taxon>Poaceae</taxon>
        <taxon>PACMAD clade</taxon>
        <taxon>Arundinoideae</taxon>
        <taxon>Arundineae</taxon>
        <taxon>Arundo</taxon>
    </lineage>
</organism>
<feature type="region of interest" description="Disordered" evidence="1">
    <location>
        <begin position="117"/>
        <end position="147"/>
    </location>
</feature>
<protein>
    <submittedName>
        <fullName evidence="2">Uncharacterized protein</fullName>
    </submittedName>
</protein>
<evidence type="ECO:0000313" key="2">
    <source>
        <dbReference type="EMBL" id="JAD32601.1"/>
    </source>
</evidence>
<evidence type="ECO:0000256" key="1">
    <source>
        <dbReference type="SAM" id="MobiDB-lite"/>
    </source>
</evidence>
<reference evidence="2" key="2">
    <citation type="journal article" date="2015" name="Data Brief">
        <title>Shoot transcriptome of the giant reed, Arundo donax.</title>
        <authorList>
            <person name="Barrero R.A."/>
            <person name="Guerrero F.D."/>
            <person name="Moolhuijzen P."/>
            <person name="Goolsby J.A."/>
            <person name="Tidwell J."/>
            <person name="Bellgard S.E."/>
            <person name="Bellgard M.I."/>
        </authorList>
    </citation>
    <scope>NUCLEOTIDE SEQUENCE</scope>
    <source>
        <tissue evidence="2">Shoot tissue taken approximately 20 cm above the soil surface</tissue>
    </source>
</reference>
<reference evidence="2" key="1">
    <citation type="submission" date="2014-09" db="EMBL/GenBank/DDBJ databases">
        <authorList>
            <person name="Magalhaes I.L.F."/>
            <person name="Oliveira U."/>
            <person name="Santos F.R."/>
            <person name="Vidigal T.H.D.A."/>
            <person name="Brescovit A.D."/>
            <person name="Santos A.J."/>
        </authorList>
    </citation>
    <scope>NUCLEOTIDE SEQUENCE</scope>
    <source>
        <tissue evidence="2">Shoot tissue taken approximately 20 cm above the soil surface</tissue>
    </source>
</reference>
<accession>A0A0A8Z1F3</accession>
<proteinExistence type="predicted"/>
<sequence length="184" mass="19833">MASSVARRGRARVEGSGVHGRLGRGAWAGARVRRVRARSCPRRPTTQVLHPRWWPRSLRFPTTPTIPLSPLPTADAIVTRHHAPVLRGPGSVNSRAAWFRGESSFFTVRAAATGGDEHNLDLSLGSSAGSKRGRLDGGGSDDESSDQRVPIAFDLDWQTAAARSTKAKVAGYPRQFGPARAFCI</sequence>
<dbReference type="AlphaFoldDB" id="A0A0A8Z1F3"/>
<name>A0A0A8Z1F3_ARUDO</name>